<dbReference type="Ensembl" id="ENSLACT00000017670.1">
    <property type="protein sequence ID" value="ENSLACP00000017540.1"/>
    <property type="gene ID" value="ENSLACG00000015450.1"/>
</dbReference>
<dbReference type="EMBL" id="AFYH01090926">
    <property type="status" value="NOT_ANNOTATED_CDS"/>
    <property type="molecule type" value="Genomic_DNA"/>
</dbReference>
<dbReference type="HOGENOM" id="CLU_024930_0_0_1"/>
<dbReference type="PANTHER" id="PTHR14907">
    <property type="entry name" value="FI14130P"/>
    <property type="match status" value="1"/>
</dbReference>
<name>H3B6L9_LATCH</name>
<dbReference type="Pfam" id="PF25825">
    <property type="entry name" value="SAPC2_N"/>
    <property type="match status" value="1"/>
</dbReference>
<dbReference type="eggNOG" id="ENOG502QUJT">
    <property type="taxonomic scope" value="Eukaryota"/>
</dbReference>
<protein>
    <recommendedName>
        <fullName evidence="1">Suppressor APC domain-containing protein</fullName>
    </recommendedName>
</protein>
<evidence type="ECO:0000313" key="2">
    <source>
        <dbReference type="Ensembl" id="ENSLACP00000017540.1"/>
    </source>
</evidence>
<dbReference type="Bgee" id="ENSLACG00000015450">
    <property type="expression patterns" value="Expressed in mesonephros and 5 other cell types or tissues"/>
</dbReference>
<dbReference type="PANTHER" id="PTHR14907:SF4">
    <property type="entry name" value="SUPPRESSOR APC DOMAIN-CONTAINING PROTEIN 1"/>
    <property type="match status" value="1"/>
</dbReference>
<keyword evidence="3" id="KW-1185">Reference proteome</keyword>
<dbReference type="GeneTree" id="ENSGT00390000008072"/>
<evidence type="ECO:0000313" key="3">
    <source>
        <dbReference type="Proteomes" id="UP000008672"/>
    </source>
</evidence>
<reference evidence="2" key="3">
    <citation type="submission" date="2025-09" db="UniProtKB">
        <authorList>
            <consortium name="Ensembl"/>
        </authorList>
    </citation>
    <scope>IDENTIFICATION</scope>
</reference>
<dbReference type="EMBL" id="AFYH01090930">
    <property type="status" value="NOT_ANNOTATED_CDS"/>
    <property type="molecule type" value="Genomic_DNA"/>
</dbReference>
<dbReference type="Pfam" id="PF11414">
    <property type="entry name" value="Suppressor_APC"/>
    <property type="match status" value="1"/>
</dbReference>
<dbReference type="Proteomes" id="UP000008672">
    <property type="component" value="Unassembled WGS sequence"/>
</dbReference>
<dbReference type="InterPro" id="IPR026828">
    <property type="entry name" value="SAPC2_1/2"/>
</dbReference>
<reference evidence="3" key="1">
    <citation type="submission" date="2011-08" db="EMBL/GenBank/DDBJ databases">
        <title>The draft genome of Latimeria chalumnae.</title>
        <authorList>
            <person name="Di Palma F."/>
            <person name="Alfoldi J."/>
            <person name="Johnson J."/>
            <person name="Berlin A."/>
            <person name="Gnerre S."/>
            <person name="Jaffe D."/>
            <person name="MacCallum I."/>
            <person name="Young S."/>
            <person name="Walker B.J."/>
            <person name="Lander E."/>
            <person name="Lindblad-Toh K."/>
        </authorList>
    </citation>
    <scope>NUCLEOTIDE SEQUENCE [LARGE SCALE GENOMIC DNA]</scope>
    <source>
        <strain evidence="3">Wild caught</strain>
    </source>
</reference>
<accession>H3B6L9</accession>
<dbReference type="OMA" id="NECRESY"/>
<dbReference type="AlphaFoldDB" id="H3B6L9"/>
<organism evidence="2 3">
    <name type="scientific">Latimeria chalumnae</name>
    <name type="common">Coelacanth</name>
    <dbReference type="NCBI Taxonomy" id="7897"/>
    <lineage>
        <taxon>Eukaryota</taxon>
        <taxon>Metazoa</taxon>
        <taxon>Chordata</taxon>
        <taxon>Craniata</taxon>
        <taxon>Vertebrata</taxon>
        <taxon>Euteleostomi</taxon>
        <taxon>Coelacanthiformes</taxon>
        <taxon>Coelacanthidae</taxon>
        <taxon>Latimeria</taxon>
    </lineage>
</organism>
<proteinExistence type="predicted"/>
<evidence type="ECO:0000259" key="1">
    <source>
        <dbReference type="Pfam" id="PF25825"/>
    </source>
</evidence>
<dbReference type="InParanoid" id="H3B6L9"/>
<dbReference type="EMBL" id="AFYH01090927">
    <property type="status" value="NOT_ANNOTATED_CDS"/>
    <property type="molecule type" value="Genomic_DNA"/>
</dbReference>
<dbReference type="InterPro" id="IPR057953">
    <property type="entry name" value="SAPC2_N"/>
</dbReference>
<dbReference type="EMBL" id="AFYH01090929">
    <property type="status" value="NOT_ANNOTATED_CDS"/>
    <property type="molecule type" value="Genomic_DNA"/>
</dbReference>
<dbReference type="EMBL" id="AFYH01090928">
    <property type="status" value="NOT_ANNOTATED_CDS"/>
    <property type="molecule type" value="Genomic_DNA"/>
</dbReference>
<feature type="domain" description="Suppressor APC" evidence="1">
    <location>
        <begin position="22"/>
        <end position="100"/>
    </location>
</feature>
<sequence>MSVACWNQAALAPEPPLGPSAGLPSSFLHSLWTLFEILDEEGKGFVHLSEIESRWRQQDGDDRLPAGVLLALRQVGAPCAGYLTFPRLVAGLQIALLRDESGAYFRRIPAGEQVFRGLAPDYTAEENECTEEAKTHTHISKQTKSVFLNVPNKWSLFRVSFPNEGGMYRGDVIYPVWSAEGRGVALREETLENAPKQPGINFYSHLPGNCDRRGIGRSRSINSALSQWDPHRIHRARGELRRHTITNGIDYNALKRMKELEQEKDCLLHGLEMVEHARDWYHQQILGVKEEQKNIGQNLSNNDYFSDSQSERSSLLLSKIQEVNFTLSNLMSSSGKGITVPANGLAPPFTQAAKGLGFQQQAMNVLKEQNRLLAKEVSEKSDRITQLEQENVRIFKQLKESRSHRHQGLSHKESTFI</sequence>
<reference evidence="2" key="2">
    <citation type="submission" date="2025-08" db="UniProtKB">
        <authorList>
            <consortium name="Ensembl"/>
        </authorList>
    </citation>
    <scope>IDENTIFICATION</scope>
</reference>